<dbReference type="Gene3D" id="3.40.228.10">
    <property type="entry name" value="Dimethylsulfoxide Reductase, domain 2"/>
    <property type="match status" value="1"/>
</dbReference>
<evidence type="ECO:0000313" key="9">
    <source>
        <dbReference type="EMBL" id="MDJ1649680.1"/>
    </source>
</evidence>
<dbReference type="PANTHER" id="PTHR43742">
    <property type="entry name" value="TRIMETHYLAMINE-N-OXIDE REDUCTASE"/>
    <property type="match status" value="1"/>
</dbReference>
<gene>
    <name evidence="9" type="ORF">QNJ86_02600</name>
</gene>
<evidence type="ECO:0000256" key="5">
    <source>
        <dbReference type="ARBA" id="ARBA00023004"/>
    </source>
</evidence>
<keyword evidence="10" id="KW-1185">Reference proteome</keyword>
<feature type="chain" id="PRO_5045761793" evidence="7">
    <location>
        <begin position="42"/>
        <end position="813"/>
    </location>
</feature>
<comment type="caution">
    <text evidence="9">The sequence shown here is derived from an EMBL/GenBank/DDBJ whole genome shotgun (WGS) entry which is preliminary data.</text>
</comment>
<dbReference type="PROSITE" id="PS51318">
    <property type="entry name" value="TAT"/>
    <property type="match status" value="1"/>
</dbReference>
<dbReference type="InterPro" id="IPR006311">
    <property type="entry name" value="TAT_signal"/>
</dbReference>
<dbReference type="NCBIfam" id="TIGR01409">
    <property type="entry name" value="TAT_signal_seq"/>
    <property type="match status" value="1"/>
</dbReference>
<evidence type="ECO:0000256" key="3">
    <source>
        <dbReference type="ARBA" id="ARBA00022729"/>
    </source>
</evidence>
<evidence type="ECO:0000259" key="8">
    <source>
        <dbReference type="PROSITE" id="PS51669"/>
    </source>
</evidence>
<dbReference type="Gene3D" id="2.40.40.20">
    <property type="match status" value="1"/>
</dbReference>
<comment type="similarity">
    <text evidence="1">Belongs to the prokaryotic molybdopterin-containing oxidoreductase family.</text>
</comment>
<reference evidence="9 10" key="1">
    <citation type="submission" date="2023-05" db="EMBL/GenBank/DDBJ databases">
        <title>Gordonibacter KGMB12511T sp. nov., isolated from faeces of healthy Korean.</title>
        <authorList>
            <person name="Kim H.S."/>
            <person name="Kim J.-S."/>
            <person name="Suh M.K."/>
            <person name="Eom M.K."/>
            <person name="Do H.E."/>
            <person name="Lee J.-S."/>
        </authorList>
    </citation>
    <scope>NUCLEOTIDE SEQUENCE [LARGE SCALE GENOMIC DNA]</scope>
    <source>
        <strain evidence="9 10">KGMB12511</strain>
    </source>
</reference>
<proteinExistence type="inferred from homology"/>
<dbReference type="InterPro" id="IPR006656">
    <property type="entry name" value="Mopterin_OxRdtase"/>
</dbReference>
<sequence>MSGATSPHPGLTRRNFLKTTGLVAGAAVAGSAALPTLTALAEDTQPMHKGDQIFHSACVPNCENTCRLKLTVRDGKLVKATAGDFPNNEYKRICLKGMSHVFRTYHPDRIKYPMKRVGERGSGEWERISWDDAISEITECWKRLHEQYGKQSILFFNGTGNVGVSTCSGIPTKFMNAMEGSKTTGVFDYNAVTGFQRTIGFAFSVFWNQNEIVDVKNAKNLFIWGANMPDSQPHNWHFMREAQEQGTKIWFIDPKFNTGASKADEYIPVRCGSDTAVMMAMMRLIIERDWIDREFCRDHTVAPFLVKNDGLFLRESDLGGAGEDYVVVDAKTHKEMLLAEASDPELFGEFDVGGYHVKTALTMLKEVVDEFSPEYAEKLSTVPAAKIEELAEVYALDGPNTIFTLFGPDRFYNGHFFSHAMAAMAGITGNIGKPGASIGEHVLWTYLSGGTLNTPTKGRATAIASGEAVDVIRTGKYRGKDYPIKAIYACTSNFIGNYSDQNAWIDALMTPDCIDLFVVADFHYTDTVRFADIVLPPAYWFEKEDVTGNATHPYAIMQEKCIEPLFESKTDAEIINLLAEKMGLGEYFQQSDIEYTEEALKKSKAAVANNVTIERLRKEGAVRCLPGDDDNPFIFAEGGVFPTPTKRLEFYCEKPTSFAKDPKFDPSIEHLPHFIPPLEAWPENDLYQKYPLVFLQDHTRWRMHTQWAYDPVLRELDPEPVAYLSPQDAEKRGIKRGDLIRIFNDRGQIVVKALISKGLPPGVVNCPKGWQRDQYVAPGSFQELTQRTSTPASDNHIQFDVLVEVESYKEGDK</sequence>
<evidence type="ECO:0000256" key="7">
    <source>
        <dbReference type="SAM" id="SignalP"/>
    </source>
</evidence>
<dbReference type="SUPFAM" id="SSF50692">
    <property type="entry name" value="ADC-like"/>
    <property type="match status" value="1"/>
</dbReference>
<keyword evidence="4" id="KW-0560">Oxidoreductase</keyword>
<feature type="domain" description="4Fe-4S Mo/W bis-MGD-type" evidence="8">
    <location>
        <begin position="51"/>
        <end position="108"/>
    </location>
</feature>
<dbReference type="Pfam" id="PF01568">
    <property type="entry name" value="Molydop_binding"/>
    <property type="match status" value="1"/>
</dbReference>
<name>A0ABT7DJI0_9ACTN</name>
<dbReference type="Pfam" id="PF04879">
    <property type="entry name" value="Molybdop_Fe4S4"/>
    <property type="match status" value="1"/>
</dbReference>
<dbReference type="Gene3D" id="3.40.50.740">
    <property type="match status" value="1"/>
</dbReference>
<accession>A0ABT7DJI0</accession>
<dbReference type="PANTHER" id="PTHR43742:SF6">
    <property type="entry name" value="OXIDOREDUCTASE YYAE-RELATED"/>
    <property type="match status" value="1"/>
</dbReference>
<dbReference type="SMART" id="SM00926">
    <property type="entry name" value="Molybdop_Fe4S4"/>
    <property type="match status" value="1"/>
</dbReference>
<dbReference type="InterPro" id="IPR050612">
    <property type="entry name" value="Prok_Mopterin_Oxidored"/>
</dbReference>
<evidence type="ECO:0000256" key="6">
    <source>
        <dbReference type="ARBA" id="ARBA00023014"/>
    </source>
</evidence>
<keyword evidence="3 7" id="KW-0732">Signal</keyword>
<dbReference type="Gene3D" id="3.40.50.12440">
    <property type="match status" value="2"/>
</dbReference>
<feature type="signal peptide" evidence="7">
    <location>
        <begin position="1"/>
        <end position="41"/>
    </location>
</feature>
<dbReference type="SUPFAM" id="SSF53706">
    <property type="entry name" value="Formate dehydrogenase/DMSO reductase, domains 1-3"/>
    <property type="match status" value="1"/>
</dbReference>
<dbReference type="InterPro" id="IPR009010">
    <property type="entry name" value="Asp_de-COase-like_dom_sf"/>
</dbReference>
<evidence type="ECO:0000256" key="1">
    <source>
        <dbReference type="ARBA" id="ARBA00010312"/>
    </source>
</evidence>
<dbReference type="RefSeq" id="WP_283831019.1">
    <property type="nucleotide sequence ID" value="NZ_JASJEU010000005.1"/>
</dbReference>
<dbReference type="InterPro" id="IPR006657">
    <property type="entry name" value="MoPterin_dinucl-bd_dom"/>
</dbReference>
<dbReference type="EMBL" id="JASJEU010000005">
    <property type="protein sequence ID" value="MDJ1649680.1"/>
    <property type="molecule type" value="Genomic_DNA"/>
</dbReference>
<protein>
    <submittedName>
        <fullName evidence="9">Molybdopterin-dependent oxidoreductase</fullName>
    </submittedName>
</protein>
<dbReference type="Pfam" id="PF00384">
    <property type="entry name" value="Molybdopterin"/>
    <property type="match status" value="1"/>
</dbReference>
<dbReference type="Proteomes" id="UP001232750">
    <property type="component" value="Unassembled WGS sequence"/>
</dbReference>
<organism evidence="9 10">
    <name type="scientific">Gordonibacter faecis</name>
    <dbReference type="NCBI Taxonomy" id="3047475"/>
    <lineage>
        <taxon>Bacteria</taxon>
        <taxon>Bacillati</taxon>
        <taxon>Actinomycetota</taxon>
        <taxon>Coriobacteriia</taxon>
        <taxon>Eggerthellales</taxon>
        <taxon>Eggerthellaceae</taxon>
        <taxon>Gordonibacter</taxon>
    </lineage>
</organism>
<dbReference type="InterPro" id="IPR006963">
    <property type="entry name" value="Mopterin_OxRdtase_4Fe-4S_dom"/>
</dbReference>
<keyword evidence="2" id="KW-0479">Metal-binding</keyword>
<evidence type="ECO:0000256" key="4">
    <source>
        <dbReference type="ARBA" id="ARBA00023002"/>
    </source>
</evidence>
<keyword evidence="5" id="KW-0408">Iron</keyword>
<keyword evidence="6" id="KW-0411">Iron-sulfur</keyword>
<evidence type="ECO:0000313" key="10">
    <source>
        <dbReference type="Proteomes" id="UP001232750"/>
    </source>
</evidence>
<evidence type="ECO:0000256" key="2">
    <source>
        <dbReference type="ARBA" id="ARBA00022723"/>
    </source>
</evidence>
<dbReference type="InterPro" id="IPR019546">
    <property type="entry name" value="TAT_signal_bac_arc"/>
</dbReference>
<dbReference type="PROSITE" id="PS51669">
    <property type="entry name" value="4FE4S_MOW_BIS_MGD"/>
    <property type="match status" value="1"/>
</dbReference>